<evidence type="ECO:0000313" key="2">
    <source>
        <dbReference type="EMBL" id="GAX29480.1"/>
    </source>
</evidence>
<feature type="compositionally biased region" description="Basic and acidic residues" evidence="1">
    <location>
        <begin position="526"/>
        <end position="535"/>
    </location>
</feature>
<feature type="region of interest" description="Disordered" evidence="1">
    <location>
        <begin position="294"/>
        <end position="314"/>
    </location>
</feature>
<dbReference type="Proteomes" id="UP000198406">
    <property type="component" value="Unassembled WGS sequence"/>
</dbReference>
<feature type="compositionally biased region" description="Low complexity" evidence="1">
    <location>
        <begin position="1"/>
        <end position="15"/>
    </location>
</feature>
<proteinExistence type="predicted"/>
<feature type="compositionally biased region" description="Polar residues" evidence="1">
    <location>
        <begin position="507"/>
        <end position="525"/>
    </location>
</feature>
<feature type="compositionally biased region" description="Basic and acidic residues" evidence="1">
    <location>
        <begin position="483"/>
        <end position="498"/>
    </location>
</feature>
<feature type="compositionally biased region" description="Polar residues" evidence="1">
    <location>
        <begin position="16"/>
        <end position="26"/>
    </location>
</feature>
<feature type="region of interest" description="Disordered" evidence="1">
    <location>
        <begin position="142"/>
        <end position="174"/>
    </location>
</feature>
<keyword evidence="3" id="KW-1185">Reference proteome</keyword>
<organism evidence="2 3">
    <name type="scientific">Fistulifera solaris</name>
    <name type="common">Oleaginous diatom</name>
    <dbReference type="NCBI Taxonomy" id="1519565"/>
    <lineage>
        <taxon>Eukaryota</taxon>
        <taxon>Sar</taxon>
        <taxon>Stramenopiles</taxon>
        <taxon>Ochrophyta</taxon>
        <taxon>Bacillariophyta</taxon>
        <taxon>Bacillariophyceae</taxon>
        <taxon>Bacillariophycidae</taxon>
        <taxon>Naviculales</taxon>
        <taxon>Naviculaceae</taxon>
        <taxon>Fistulifera</taxon>
    </lineage>
</organism>
<comment type="caution">
    <text evidence="2">The sequence shown here is derived from an EMBL/GenBank/DDBJ whole genome shotgun (WGS) entry which is preliminary data.</text>
</comment>
<gene>
    <name evidence="2" type="ORF">FisN_16Hh077</name>
</gene>
<feature type="region of interest" description="Disordered" evidence="1">
    <location>
        <begin position="78"/>
        <end position="97"/>
    </location>
</feature>
<evidence type="ECO:0000256" key="1">
    <source>
        <dbReference type="SAM" id="MobiDB-lite"/>
    </source>
</evidence>
<dbReference type="InParanoid" id="A0A1Z5KT20"/>
<feature type="compositionally biased region" description="Low complexity" evidence="1">
    <location>
        <begin position="142"/>
        <end position="156"/>
    </location>
</feature>
<protein>
    <submittedName>
        <fullName evidence="2">Uncharacterized protein</fullName>
    </submittedName>
</protein>
<feature type="region of interest" description="Disordered" evidence="1">
    <location>
        <begin position="482"/>
        <end position="539"/>
    </location>
</feature>
<dbReference type="AlphaFoldDB" id="A0A1Z5KT20"/>
<name>A0A1Z5KT20_FISSO</name>
<evidence type="ECO:0000313" key="3">
    <source>
        <dbReference type="Proteomes" id="UP000198406"/>
    </source>
</evidence>
<feature type="region of interest" description="Disordered" evidence="1">
    <location>
        <begin position="102"/>
        <end position="122"/>
    </location>
</feature>
<feature type="region of interest" description="Disordered" evidence="1">
    <location>
        <begin position="1"/>
        <end position="73"/>
    </location>
</feature>
<accession>A0A1Z5KT20</accession>
<sequence>MSAEDSSSSGDSCVDIQNNLKVNYTRDTAGDEDDGGSTSSDSNDGDSDDSDSGKSDDDKSRGEENTFIVKKTNHLPLMKLPLARPSPPTLGGQHPNMRIKLKLPTKANAPSRKEATSESDEDIKATVVESDDEEAVTAVVAVDESSTTPKPTPSLKPTKRRSIHPTKPIKMPPLQSPGLLMIPPNHANGVKGTGLSSSIPSYTIHKDGFTTPASVFEETMKLAGYTYERRSQVPHRGSSVERVVDDMFDSNVFLALHVPPLVPPGLFASEHSEVASDEQERNHLVQSMIDALKPVANRQQPVDEKSSRKRKRPLSFRDMMPVSLTINYPQDYVEKRKAYIQQVHERERAIVAFQEAEELEELPSEISAKQKIPPIPIPPSPPRLSECTMDDSDYQKLLNEDAHPLYIPKGRERCVAHLDEKCFHITNGRYFGLASNLIADPNFVGPNAPGIAGVSASAGAGLATSTSGTTATTLTASSFQNMTDEKVEVQRKSLDTSTKKNGPQKASDGTTGARSVSGSKSMSSENEVKKGKEAGEGVTDSTRTEIIKAAVHAARTNQHGQAFHAPNGQRFPDVSKAFALYAGIKPCERCKNNKQGPYLCRLRRQHTEPDYDGGSTSLQLKPYFEAPLESLLSQPMDESK</sequence>
<feature type="compositionally biased region" description="Basic and acidic residues" evidence="1">
    <location>
        <begin position="51"/>
        <end position="64"/>
    </location>
</feature>
<reference evidence="2 3" key="1">
    <citation type="journal article" date="2015" name="Plant Cell">
        <title>Oil accumulation by the oleaginous diatom Fistulifera solaris as revealed by the genome and transcriptome.</title>
        <authorList>
            <person name="Tanaka T."/>
            <person name="Maeda Y."/>
            <person name="Veluchamy A."/>
            <person name="Tanaka M."/>
            <person name="Abida H."/>
            <person name="Marechal E."/>
            <person name="Bowler C."/>
            <person name="Muto M."/>
            <person name="Sunaga Y."/>
            <person name="Tanaka M."/>
            <person name="Yoshino T."/>
            <person name="Taniguchi T."/>
            <person name="Fukuda Y."/>
            <person name="Nemoto M."/>
            <person name="Matsumoto M."/>
            <person name="Wong P.S."/>
            <person name="Aburatani S."/>
            <person name="Fujibuchi W."/>
        </authorList>
    </citation>
    <scope>NUCLEOTIDE SEQUENCE [LARGE SCALE GENOMIC DNA]</scope>
    <source>
        <strain evidence="2 3">JPCC DA0580</strain>
    </source>
</reference>
<dbReference type="OrthoDB" id="48849at2759"/>
<dbReference type="EMBL" id="BDSP01000289">
    <property type="protein sequence ID" value="GAX29480.1"/>
    <property type="molecule type" value="Genomic_DNA"/>
</dbReference>